<name>A0A4R6X230_9PROT</name>
<sequence length="161" mass="17636">MDKCPCGSGKDLAQCCGPLIAGAAAPTAEALMRSRYTAFTQGNLDYIDSTHASDMAEPFDRGEGQSMVDDFKWRGLEIVRVKDGGPADQTGEVEFTAKFRHNGQIGLHHERATFKREEGRWVYVDGELNPKPQTVVRDSKVGRNDPCPCGSGKKYKKCHGA</sequence>
<dbReference type="SUPFAM" id="SSF54427">
    <property type="entry name" value="NTF2-like"/>
    <property type="match status" value="1"/>
</dbReference>
<dbReference type="Gene3D" id="3.10.450.50">
    <property type="match status" value="1"/>
</dbReference>
<evidence type="ECO:0000259" key="2">
    <source>
        <dbReference type="Pfam" id="PF17775"/>
    </source>
</evidence>
<protein>
    <submittedName>
        <fullName evidence="3">SEC-C motif-containing protein</fullName>
    </submittedName>
</protein>
<dbReference type="PANTHER" id="PTHR33747:SF1">
    <property type="entry name" value="ADENYLATE CYCLASE-ASSOCIATED CAP C-TERMINAL DOMAIN-CONTAINING PROTEIN"/>
    <property type="match status" value="1"/>
</dbReference>
<dbReference type="InterPro" id="IPR048469">
    <property type="entry name" value="YchJ-like_M"/>
</dbReference>
<feature type="domain" description="YchJ-like middle NTF2-like" evidence="2">
    <location>
        <begin position="27"/>
        <end position="126"/>
    </location>
</feature>
<proteinExistence type="predicted"/>
<comment type="caution">
    <text evidence="3">The sequence shown here is derived from an EMBL/GenBank/DDBJ whole genome shotgun (WGS) entry which is preliminary data.</text>
</comment>
<dbReference type="PANTHER" id="PTHR33747">
    <property type="entry name" value="UPF0225 PROTEIN SCO1677"/>
    <property type="match status" value="1"/>
</dbReference>
<organism evidence="3 4">
    <name type="scientific">Dongia mobilis</name>
    <dbReference type="NCBI Taxonomy" id="578943"/>
    <lineage>
        <taxon>Bacteria</taxon>
        <taxon>Pseudomonadati</taxon>
        <taxon>Pseudomonadota</taxon>
        <taxon>Alphaproteobacteria</taxon>
        <taxon>Rhodospirillales</taxon>
        <taxon>Dongiaceae</taxon>
        <taxon>Dongia</taxon>
    </lineage>
</organism>
<reference evidence="3 4" key="1">
    <citation type="submission" date="2019-03" db="EMBL/GenBank/DDBJ databases">
        <title>Genomic Encyclopedia of Type Strains, Phase III (KMG-III): the genomes of soil and plant-associated and newly described type strains.</title>
        <authorList>
            <person name="Whitman W."/>
        </authorList>
    </citation>
    <scope>NUCLEOTIDE SEQUENCE [LARGE SCALE GENOMIC DNA]</scope>
    <source>
        <strain evidence="3 4">CGMCC 1.7660</strain>
    </source>
</reference>
<dbReference type="Proteomes" id="UP000295783">
    <property type="component" value="Unassembled WGS sequence"/>
</dbReference>
<dbReference type="RefSeq" id="WP_133612547.1">
    <property type="nucleotide sequence ID" value="NZ_SNYW01000006.1"/>
</dbReference>
<accession>A0A4R6X230</accession>
<dbReference type="Pfam" id="PF17775">
    <property type="entry name" value="YchJ_M-like"/>
    <property type="match status" value="1"/>
</dbReference>
<dbReference type="InterPro" id="IPR032710">
    <property type="entry name" value="NTF2-like_dom_sf"/>
</dbReference>
<feature type="region of interest" description="Disordered" evidence="1">
    <location>
        <begin position="133"/>
        <end position="152"/>
    </location>
</feature>
<keyword evidence="4" id="KW-1185">Reference proteome</keyword>
<evidence type="ECO:0000256" key="1">
    <source>
        <dbReference type="SAM" id="MobiDB-lite"/>
    </source>
</evidence>
<gene>
    <name evidence="3" type="ORF">A8950_1085</name>
</gene>
<evidence type="ECO:0000313" key="3">
    <source>
        <dbReference type="EMBL" id="TDQ84528.1"/>
    </source>
</evidence>
<evidence type="ECO:0000313" key="4">
    <source>
        <dbReference type="Proteomes" id="UP000295783"/>
    </source>
</evidence>
<dbReference type="EMBL" id="SNYW01000006">
    <property type="protein sequence ID" value="TDQ84528.1"/>
    <property type="molecule type" value="Genomic_DNA"/>
</dbReference>
<dbReference type="AlphaFoldDB" id="A0A4R6X230"/>
<dbReference type="InterPro" id="IPR004027">
    <property type="entry name" value="SEC_C_motif"/>
</dbReference>
<dbReference type="Pfam" id="PF02810">
    <property type="entry name" value="SEC-C"/>
    <property type="match status" value="2"/>
</dbReference>
<dbReference type="SUPFAM" id="SSF103642">
    <property type="entry name" value="Sec-C motif"/>
    <property type="match status" value="1"/>
</dbReference>
<dbReference type="OrthoDB" id="21421at2"/>